<evidence type="ECO:0000256" key="2">
    <source>
        <dbReference type="ARBA" id="ARBA00022630"/>
    </source>
</evidence>
<reference evidence="5 6" key="1">
    <citation type="submission" date="2017-11" db="EMBL/GenBank/DDBJ databases">
        <title>Isolation and Characterization of Family Methanocellaceae Species from Potential Methane Hydrate Area Offshore Southwestern Taiwan.</title>
        <authorList>
            <person name="Zhang W.-L."/>
            <person name="Chen W.-C."/>
            <person name="Lai M.-C."/>
            <person name="Chen S.-C."/>
        </authorList>
    </citation>
    <scope>NUCLEOTIDE SEQUENCE [LARGE SCALE GENOMIC DNA]</scope>
    <source>
        <strain evidence="5 6">CWC-04</strain>
    </source>
</reference>
<dbReference type="SUPFAM" id="SSF50475">
    <property type="entry name" value="FMN-binding split barrel"/>
    <property type="match status" value="1"/>
</dbReference>
<dbReference type="GO" id="GO:0010181">
    <property type="term" value="F:FMN binding"/>
    <property type="evidence" value="ECO:0007669"/>
    <property type="project" value="InterPro"/>
</dbReference>
<dbReference type="InterPro" id="IPR002563">
    <property type="entry name" value="Flavin_Rdtase-like_dom"/>
</dbReference>
<comment type="cofactor">
    <cofactor evidence="1">
        <name>FMN</name>
        <dbReference type="ChEBI" id="CHEBI:58210"/>
    </cofactor>
</comment>
<dbReference type="RefSeq" id="WP_230741168.1">
    <property type="nucleotide sequence ID" value="NZ_PGCK01000003.1"/>
</dbReference>
<proteinExistence type="inferred from homology"/>
<keyword evidence="6" id="KW-1185">Reference proteome</keyword>
<name>A0AAP2RE25_9EURY</name>
<dbReference type="SMART" id="SM00903">
    <property type="entry name" value="Flavin_Reduct"/>
    <property type="match status" value="1"/>
</dbReference>
<dbReference type="InterPro" id="IPR012349">
    <property type="entry name" value="Split_barrel_FMN-bd"/>
</dbReference>
<evidence type="ECO:0000256" key="1">
    <source>
        <dbReference type="ARBA" id="ARBA00001917"/>
    </source>
</evidence>
<comment type="similarity">
    <text evidence="3">Belongs to the flavoredoxin family.</text>
</comment>
<evidence type="ECO:0000259" key="4">
    <source>
        <dbReference type="SMART" id="SM00903"/>
    </source>
</evidence>
<dbReference type="Gene3D" id="2.30.110.10">
    <property type="entry name" value="Electron Transport, Fmn-binding Protein, Chain A"/>
    <property type="match status" value="1"/>
</dbReference>
<feature type="domain" description="Flavin reductase like" evidence="4">
    <location>
        <begin position="13"/>
        <end position="161"/>
    </location>
</feature>
<evidence type="ECO:0000256" key="3">
    <source>
        <dbReference type="ARBA" id="ARBA00038054"/>
    </source>
</evidence>
<dbReference type="Proteomes" id="UP001320159">
    <property type="component" value="Unassembled WGS sequence"/>
</dbReference>
<evidence type="ECO:0000313" key="5">
    <source>
        <dbReference type="EMBL" id="MCD1294340.1"/>
    </source>
</evidence>
<dbReference type="PANTHER" id="PTHR43567:SF1">
    <property type="entry name" value="FLAVOREDOXIN"/>
    <property type="match status" value="1"/>
</dbReference>
<sequence>MDKLAMGPRPYLFPMPTVLIGANVNEKPNYMAAAWASIANWVPPMVAVAVNHARYTNKGINENRTFSVNMPSRKQLAKTDYCGLVSGNMVDKSAIFESFYGKLETAPMASECPVSLECKLHTSLDLGSHFLFIGEIVDVYVDKDCITDGLPDIQKVDPVIYSMSQGNYWSVGENIGKAYSIGKEYKK</sequence>
<gene>
    <name evidence="5" type="ORF">CUJ83_04920</name>
</gene>
<keyword evidence="2" id="KW-0285">Flavoprotein</keyword>
<accession>A0AAP2RE25</accession>
<dbReference type="Pfam" id="PF01613">
    <property type="entry name" value="Flavin_Reduct"/>
    <property type="match status" value="1"/>
</dbReference>
<dbReference type="PANTHER" id="PTHR43567">
    <property type="entry name" value="FLAVOREDOXIN-RELATED-RELATED"/>
    <property type="match status" value="1"/>
</dbReference>
<dbReference type="InterPro" id="IPR052174">
    <property type="entry name" value="Flavoredoxin"/>
</dbReference>
<comment type="caution">
    <text evidence="5">The sequence shown here is derived from an EMBL/GenBank/DDBJ whole genome shotgun (WGS) entry which is preliminary data.</text>
</comment>
<organism evidence="5 6">
    <name type="scientific">Methanooceanicella nereidis</name>
    <dbReference type="NCBI Taxonomy" id="2052831"/>
    <lineage>
        <taxon>Archaea</taxon>
        <taxon>Methanobacteriati</taxon>
        <taxon>Methanobacteriota</taxon>
        <taxon>Stenosarchaea group</taxon>
        <taxon>Methanomicrobia</taxon>
        <taxon>Methanocellales</taxon>
        <taxon>Methanocellaceae</taxon>
        <taxon>Methanooceanicella</taxon>
    </lineage>
</organism>
<evidence type="ECO:0000313" key="6">
    <source>
        <dbReference type="Proteomes" id="UP001320159"/>
    </source>
</evidence>
<dbReference type="EMBL" id="PGCK01000003">
    <property type="protein sequence ID" value="MCD1294340.1"/>
    <property type="molecule type" value="Genomic_DNA"/>
</dbReference>
<protein>
    <submittedName>
        <fullName evidence="5">NADPH-flavin oxidoreductase</fullName>
    </submittedName>
</protein>
<dbReference type="AlphaFoldDB" id="A0AAP2RE25"/>